<evidence type="ECO:0000313" key="2">
    <source>
        <dbReference type="EMBL" id="RCN56218.1"/>
    </source>
</evidence>
<keyword evidence="1" id="KW-0732">Signal</keyword>
<evidence type="ECO:0000256" key="1">
    <source>
        <dbReference type="SAM" id="SignalP"/>
    </source>
</evidence>
<feature type="signal peptide" evidence="1">
    <location>
        <begin position="1"/>
        <end position="25"/>
    </location>
</feature>
<evidence type="ECO:0008006" key="4">
    <source>
        <dbReference type="Google" id="ProtNLM"/>
    </source>
</evidence>
<organism evidence="2 3">
    <name type="scientific">Acidiferrobacter thiooxydans</name>
    <dbReference type="NCBI Taxonomy" id="163359"/>
    <lineage>
        <taxon>Bacteria</taxon>
        <taxon>Pseudomonadati</taxon>
        <taxon>Pseudomonadota</taxon>
        <taxon>Gammaproteobacteria</taxon>
        <taxon>Acidiferrobacterales</taxon>
        <taxon>Acidiferrobacteraceae</taxon>
        <taxon>Acidiferrobacter</taxon>
    </lineage>
</organism>
<accession>A0A368HCX2</accession>
<proteinExistence type="predicted"/>
<dbReference type="Proteomes" id="UP000253250">
    <property type="component" value="Unassembled WGS sequence"/>
</dbReference>
<name>A0A368HCX2_9GAMM</name>
<reference evidence="2 3" key="1">
    <citation type="submission" date="2018-02" db="EMBL/GenBank/DDBJ databases">
        <title>Insights into the biology of acidophilic members of the Acidiferrobacteraceae family derived from comparative genomic analyses.</title>
        <authorList>
            <person name="Issotta F."/>
            <person name="Thyssen C."/>
            <person name="Mena C."/>
            <person name="Moya A."/>
            <person name="Bellenberg S."/>
            <person name="Sproer C."/>
            <person name="Covarrubias P.C."/>
            <person name="Sand W."/>
            <person name="Quatrini R."/>
            <person name="Vera M."/>
        </authorList>
    </citation>
    <scope>NUCLEOTIDE SEQUENCE [LARGE SCALE GENOMIC DNA]</scope>
    <source>
        <strain evidence="3">m-1</strain>
    </source>
</reference>
<dbReference type="RefSeq" id="WP_114283049.1">
    <property type="nucleotide sequence ID" value="NZ_PSYR01000002.1"/>
</dbReference>
<protein>
    <recommendedName>
        <fullName evidence="4">DUF3300 domain-containing protein</fullName>
    </recommendedName>
</protein>
<keyword evidence="3" id="KW-1185">Reference proteome</keyword>
<sequence length="224" mass="27066">MKRRVAALVVLVCALWGLAWQPAQAYVGISVNVGAPGFAFSFGENLNVFYAPRYSAYVYADNGLYYRWVDDGWVYSRVIVGPWWPLAPTVFLPPLLAYGPPPPVVAYRPYFVWWRMRVAPWYARAHPVWWARHHLFLARYALWRTRVIPFYRAHPGILWRRPVGRMIFTHRFVRRRMWRYTLHHPAFAARHPLLRQRAMRYARFHRGFIRRRPLMPPRYRRFRR</sequence>
<evidence type="ECO:0000313" key="3">
    <source>
        <dbReference type="Proteomes" id="UP000253250"/>
    </source>
</evidence>
<dbReference type="OrthoDB" id="9342863at2"/>
<feature type="chain" id="PRO_5016852841" description="DUF3300 domain-containing protein" evidence="1">
    <location>
        <begin position="26"/>
        <end position="224"/>
    </location>
</feature>
<dbReference type="EMBL" id="PSYR01000002">
    <property type="protein sequence ID" value="RCN56218.1"/>
    <property type="molecule type" value="Genomic_DNA"/>
</dbReference>
<dbReference type="AlphaFoldDB" id="A0A368HCX2"/>
<comment type="caution">
    <text evidence="2">The sequence shown here is derived from an EMBL/GenBank/DDBJ whole genome shotgun (WGS) entry which is preliminary data.</text>
</comment>
<gene>
    <name evidence="2" type="ORF">C4900_10210</name>
</gene>